<proteinExistence type="inferred from homology"/>
<reference evidence="5 6" key="1">
    <citation type="submission" date="2018-11" db="EMBL/GenBank/DDBJ databases">
        <authorList>
            <consortium name="Pathogen Informatics"/>
        </authorList>
    </citation>
    <scope>NUCLEOTIDE SEQUENCE [LARGE SCALE GENOMIC DNA]</scope>
    <source>
        <strain evidence="5 6">Zambia</strain>
    </source>
</reference>
<dbReference type="GO" id="GO:0030991">
    <property type="term" value="C:intraciliary transport particle A"/>
    <property type="evidence" value="ECO:0007669"/>
    <property type="project" value="TreeGrafter"/>
</dbReference>
<dbReference type="GO" id="GO:0061512">
    <property type="term" value="P:protein localization to cilium"/>
    <property type="evidence" value="ECO:0007669"/>
    <property type="project" value="TreeGrafter"/>
</dbReference>
<sequence>MVNTRFDLVWNIFNIDCTQNLKVLQGACYELESNTTKVLQDAYLTFAGTVEVARVTIAMANLALAQNDHETALNTLRQIQADHPYYITARQHMANIYLYHRKEKKLYTACYRELAEKLDTNEAYFLLGEAYMNIQEPENAIKIYESILRKNPDDLRLASKIGHVFIKLHHYAKAISYYETAVKTGQNSLRLDLANLLINMKQYKKARRLLHSMLTNEMMESGKMN</sequence>
<gene>
    <name evidence="5" type="ORF">SMRZ_LOCUS20521</name>
</gene>
<evidence type="ECO:0000313" key="5">
    <source>
        <dbReference type="EMBL" id="VDP36070.1"/>
    </source>
</evidence>
<name>A0A183MWU6_9TREM</name>
<dbReference type="InterPro" id="IPR056836">
    <property type="entry name" value="ARM_TT21_4th"/>
</dbReference>
<organism evidence="5 6">
    <name type="scientific">Schistosoma margrebowiei</name>
    <dbReference type="NCBI Taxonomy" id="48269"/>
    <lineage>
        <taxon>Eukaryota</taxon>
        <taxon>Metazoa</taxon>
        <taxon>Spiralia</taxon>
        <taxon>Lophotrochozoa</taxon>
        <taxon>Platyhelminthes</taxon>
        <taxon>Trematoda</taxon>
        <taxon>Digenea</taxon>
        <taxon>Strigeidida</taxon>
        <taxon>Schistosomatoidea</taxon>
        <taxon>Schistosomatidae</taxon>
        <taxon>Schistosoma</taxon>
    </lineage>
</organism>
<evidence type="ECO:0000256" key="3">
    <source>
        <dbReference type="ARBA" id="ARBA00022803"/>
    </source>
</evidence>
<keyword evidence="3" id="KW-0802">TPR repeat</keyword>
<dbReference type="PROSITE" id="PS50005">
    <property type="entry name" value="TPR"/>
    <property type="match status" value="2"/>
</dbReference>
<dbReference type="SMART" id="SM00028">
    <property type="entry name" value="TPR"/>
    <property type="match status" value="3"/>
</dbReference>
<feature type="domain" description="Tetratricopeptide repeat protein 21A/21B fourth ARM" evidence="4">
    <location>
        <begin position="157"/>
        <end position="218"/>
    </location>
</feature>
<evidence type="ECO:0000259" key="4">
    <source>
        <dbReference type="Pfam" id="PF25068"/>
    </source>
</evidence>
<dbReference type="InterPro" id="IPR011990">
    <property type="entry name" value="TPR-like_helical_dom_sf"/>
</dbReference>
<protein>
    <recommendedName>
        <fullName evidence="4">Tetratricopeptide repeat protein 21A/21B fourth ARM domain-containing protein</fullName>
    </recommendedName>
</protein>
<dbReference type="SUPFAM" id="SSF48452">
    <property type="entry name" value="TPR-like"/>
    <property type="match status" value="1"/>
</dbReference>
<dbReference type="STRING" id="48269.A0A183MWU6"/>
<dbReference type="InterPro" id="IPR019734">
    <property type="entry name" value="TPR_rpt"/>
</dbReference>
<dbReference type="PANTHER" id="PTHR14699">
    <property type="entry name" value="STI2 PROTEIN-RELATED"/>
    <property type="match status" value="1"/>
</dbReference>
<dbReference type="PANTHER" id="PTHR14699:SF0">
    <property type="entry name" value="TETRATRICOPEPTIDE REPEAT PROTEIN 21 HOMOLOG"/>
    <property type="match status" value="1"/>
</dbReference>
<dbReference type="Pfam" id="PF25058">
    <property type="entry name" value="ARM_TT21"/>
    <property type="match status" value="1"/>
</dbReference>
<evidence type="ECO:0000256" key="2">
    <source>
        <dbReference type="ARBA" id="ARBA00022737"/>
    </source>
</evidence>
<dbReference type="GO" id="GO:0005929">
    <property type="term" value="C:cilium"/>
    <property type="evidence" value="ECO:0007669"/>
    <property type="project" value="GOC"/>
</dbReference>
<evidence type="ECO:0000256" key="1">
    <source>
        <dbReference type="ARBA" id="ARBA00010935"/>
    </source>
</evidence>
<keyword evidence="6" id="KW-1185">Reference proteome</keyword>
<dbReference type="Gene3D" id="1.25.40.10">
    <property type="entry name" value="Tetratricopeptide repeat domain"/>
    <property type="match status" value="1"/>
</dbReference>
<dbReference type="Pfam" id="PF13174">
    <property type="entry name" value="TPR_6"/>
    <property type="match status" value="1"/>
</dbReference>
<dbReference type="Proteomes" id="UP000277204">
    <property type="component" value="Unassembled WGS sequence"/>
</dbReference>
<dbReference type="EMBL" id="UZAI01018343">
    <property type="protein sequence ID" value="VDP36070.1"/>
    <property type="molecule type" value="Genomic_DNA"/>
</dbReference>
<dbReference type="AlphaFoldDB" id="A0A183MWU6"/>
<dbReference type="GO" id="GO:0035721">
    <property type="term" value="P:intraciliary retrograde transport"/>
    <property type="evidence" value="ECO:0007669"/>
    <property type="project" value="TreeGrafter"/>
</dbReference>
<dbReference type="InterPro" id="IPR040364">
    <property type="entry name" value="TTC21A/TTC21B"/>
</dbReference>
<evidence type="ECO:0000313" key="6">
    <source>
        <dbReference type="Proteomes" id="UP000277204"/>
    </source>
</evidence>
<comment type="similarity">
    <text evidence="1">Belongs to the TTC21 family.</text>
</comment>
<accession>A0A183MWU6</accession>
<dbReference type="Pfam" id="PF25068">
    <property type="entry name" value="ARM_TT21_4th"/>
    <property type="match status" value="1"/>
</dbReference>
<keyword evidence="2" id="KW-0677">Repeat</keyword>